<dbReference type="InterPro" id="IPR010987">
    <property type="entry name" value="Glutathione-S-Trfase_C-like"/>
</dbReference>
<dbReference type="Proteomes" id="UP000091897">
    <property type="component" value="Chromosome"/>
</dbReference>
<dbReference type="InterPro" id="IPR036249">
    <property type="entry name" value="Thioredoxin-like_sf"/>
</dbReference>
<dbReference type="SFLD" id="SFLDG00358">
    <property type="entry name" value="Main_(cytGST)"/>
    <property type="match status" value="1"/>
</dbReference>
<evidence type="ECO:0000313" key="4">
    <source>
        <dbReference type="Proteomes" id="UP000091897"/>
    </source>
</evidence>
<dbReference type="EMBL" id="CP016170">
    <property type="protein sequence ID" value="ANN65654.1"/>
    <property type="molecule type" value="Genomic_DNA"/>
</dbReference>
<dbReference type="SFLD" id="SFLDS00019">
    <property type="entry name" value="Glutathione_Transferase_(cytos"/>
    <property type="match status" value="1"/>
</dbReference>
<dbReference type="SUPFAM" id="SSF47616">
    <property type="entry name" value="GST C-terminal domain-like"/>
    <property type="match status" value="1"/>
</dbReference>
<dbReference type="InterPro" id="IPR036282">
    <property type="entry name" value="Glutathione-S-Trfase_C_sf"/>
</dbReference>
<feature type="domain" description="GST N-terminal" evidence="1">
    <location>
        <begin position="1"/>
        <end position="81"/>
    </location>
</feature>
<dbReference type="Gene3D" id="1.20.1050.10">
    <property type="match status" value="1"/>
</dbReference>
<dbReference type="RefSeq" id="WP_066344865.1">
    <property type="nucleotide sequence ID" value="NZ_CBCSFJ010000009.1"/>
</dbReference>
<proteinExistence type="predicted"/>
<organism evidence="3 4">
    <name type="scientific">Bordetella bronchialis</name>
    <dbReference type="NCBI Taxonomy" id="463025"/>
    <lineage>
        <taxon>Bacteria</taxon>
        <taxon>Pseudomonadati</taxon>
        <taxon>Pseudomonadota</taxon>
        <taxon>Betaproteobacteria</taxon>
        <taxon>Burkholderiales</taxon>
        <taxon>Alcaligenaceae</taxon>
        <taxon>Bordetella</taxon>
    </lineage>
</organism>
<sequence>MALQLYFHPFSSYCQKVLIPLYDNGIPFESRIVEGPDSPAGRELAERWPMKRFPMLVDGDRTVMEATCIVEYLDLVHPGPARMIPADPAEALETRFMDRFFDNYIATPVQQIVFNEMRPEAARDPYGVRNWRGMLDTAYAWLDRKMADRTWAAGDRFSLADCGAAPHLFYADWTHPIPAACGNVRAYRARLLEHPSFARAVDDARPYRAWFPLGAPDRD</sequence>
<protein>
    <submittedName>
        <fullName evidence="3">Glutathione S-transferase</fullName>
    </submittedName>
</protein>
<name>A0ABM6CNW7_9BORD</name>
<reference evidence="3 4" key="1">
    <citation type="submission" date="2016-06" db="EMBL/GenBank/DDBJ databases">
        <title>Complete genome sequences of Bordetella bronchialis and Bordetella flabilis.</title>
        <authorList>
            <person name="LiPuma J.J."/>
            <person name="Spilker T."/>
        </authorList>
    </citation>
    <scope>NUCLEOTIDE SEQUENCE [LARGE SCALE GENOMIC DNA]</scope>
    <source>
        <strain evidence="3 4">AU3182</strain>
    </source>
</reference>
<evidence type="ECO:0000259" key="2">
    <source>
        <dbReference type="PROSITE" id="PS50405"/>
    </source>
</evidence>
<evidence type="ECO:0000259" key="1">
    <source>
        <dbReference type="PROSITE" id="PS50404"/>
    </source>
</evidence>
<dbReference type="SUPFAM" id="SSF52833">
    <property type="entry name" value="Thioredoxin-like"/>
    <property type="match status" value="1"/>
</dbReference>
<dbReference type="CDD" id="cd00570">
    <property type="entry name" value="GST_N_family"/>
    <property type="match status" value="1"/>
</dbReference>
<dbReference type="PANTHER" id="PTHR44051">
    <property type="entry name" value="GLUTATHIONE S-TRANSFERASE-RELATED"/>
    <property type="match status" value="1"/>
</dbReference>
<dbReference type="CDD" id="cd00299">
    <property type="entry name" value="GST_C_family"/>
    <property type="match status" value="1"/>
</dbReference>
<gene>
    <name evidence="3" type="ORF">BAU06_04515</name>
</gene>
<keyword evidence="4" id="KW-1185">Reference proteome</keyword>
<dbReference type="Gene3D" id="3.40.30.10">
    <property type="entry name" value="Glutaredoxin"/>
    <property type="match status" value="1"/>
</dbReference>
<dbReference type="Pfam" id="PF13410">
    <property type="entry name" value="GST_C_2"/>
    <property type="match status" value="1"/>
</dbReference>
<evidence type="ECO:0000313" key="3">
    <source>
        <dbReference type="EMBL" id="ANN65654.1"/>
    </source>
</evidence>
<dbReference type="Pfam" id="PF13417">
    <property type="entry name" value="GST_N_3"/>
    <property type="match status" value="1"/>
</dbReference>
<dbReference type="InterPro" id="IPR004045">
    <property type="entry name" value="Glutathione_S-Trfase_N"/>
</dbReference>
<accession>A0ABM6CNW7</accession>
<feature type="domain" description="GST C-terminal" evidence="2">
    <location>
        <begin position="87"/>
        <end position="210"/>
    </location>
</feature>
<dbReference type="PROSITE" id="PS50405">
    <property type="entry name" value="GST_CTER"/>
    <property type="match status" value="1"/>
</dbReference>
<dbReference type="PROSITE" id="PS50404">
    <property type="entry name" value="GST_NTER"/>
    <property type="match status" value="1"/>
</dbReference>
<dbReference type="PANTHER" id="PTHR44051:SF9">
    <property type="entry name" value="GLUTATHIONE S-TRANSFERASE 1"/>
    <property type="match status" value="1"/>
</dbReference>
<dbReference type="InterPro" id="IPR040079">
    <property type="entry name" value="Glutathione_S-Trfase"/>
</dbReference>